<dbReference type="Pfam" id="PF00691">
    <property type="entry name" value="OmpA"/>
    <property type="match status" value="1"/>
</dbReference>
<proteinExistence type="predicted"/>
<accession>A0A1V9FW08</accession>
<evidence type="ECO:0000256" key="1">
    <source>
        <dbReference type="ARBA" id="ARBA00004442"/>
    </source>
</evidence>
<evidence type="ECO:0000256" key="2">
    <source>
        <dbReference type="ARBA" id="ARBA00023136"/>
    </source>
</evidence>
<dbReference type="InterPro" id="IPR036737">
    <property type="entry name" value="OmpA-like_sf"/>
</dbReference>
<dbReference type="RefSeq" id="WP_081149477.1">
    <property type="nucleotide sequence ID" value="NZ_LVYD01000051.1"/>
</dbReference>
<dbReference type="PROSITE" id="PS51123">
    <property type="entry name" value="OMPA_2"/>
    <property type="match status" value="1"/>
</dbReference>
<feature type="domain" description="OmpA-like" evidence="6">
    <location>
        <begin position="291"/>
        <end position="406"/>
    </location>
</feature>
<gene>
    <name evidence="7" type="ORF">A3860_29145</name>
</gene>
<feature type="compositionally biased region" description="Basic and acidic residues" evidence="5">
    <location>
        <begin position="374"/>
        <end position="390"/>
    </location>
</feature>
<dbReference type="PANTHER" id="PTHR30329:SF21">
    <property type="entry name" value="LIPOPROTEIN YIAD-RELATED"/>
    <property type="match status" value="1"/>
</dbReference>
<dbReference type="InterPro" id="IPR050330">
    <property type="entry name" value="Bact_OuterMem_StrucFunc"/>
</dbReference>
<dbReference type="InterPro" id="IPR006664">
    <property type="entry name" value="OMP_bac"/>
</dbReference>
<organism evidence="7 8">
    <name type="scientific">Niastella vici</name>
    <dbReference type="NCBI Taxonomy" id="1703345"/>
    <lineage>
        <taxon>Bacteria</taxon>
        <taxon>Pseudomonadati</taxon>
        <taxon>Bacteroidota</taxon>
        <taxon>Chitinophagia</taxon>
        <taxon>Chitinophagales</taxon>
        <taxon>Chitinophagaceae</taxon>
        <taxon>Niastella</taxon>
    </lineage>
</organism>
<feature type="region of interest" description="Disordered" evidence="5">
    <location>
        <begin position="374"/>
        <end position="400"/>
    </location>
</feature>
<dbReference type="Proteomes" id="UP000192796">
    <property type="component" value="Unassembled WGS sequence"/>
</dbReference>
<keyword evidence="8" id="KW-1185">Reference proteome</keyword>
<dbReference type="InterPro" id="IPR006665">
    <property type="entry name" value="OmpA-like"/>
</dbReference>
<dbReference type="SUPFAM" id="SSF103088">
    <property type="entry name" value="OmpA-like"/>
    <property type="match status" value="1"/>
</dbReference>
<dbReference type="AlphaFoldDB" id="A0A1V9FW08"/>
<dbReference type="EMBL" id="LVYD01000051">
    <property type="protein sequence ID" value="OQP62426.1"/>
    <property type="molecule type" value="Genomic_DNA"/>
</dbReference>
<evidence type="ECO:0000259" key="6">
    <source>
        <dbReference type="PROSITE" id="PS51123"/>
    </source>
</evidence>
<evidence type="ECO:0000256" key="4">
    <source>
        <dbReference type="PROSITE-ProRule" id="PRU00473"/>
    </source>
</evidence>
<feature type="region of interest" description="Disordered" evidence="5">
    <location>
        <begin position="37"/>
        <end position="65"/>
    </location>
</feature>
<evidence type="ECO:0000256" key="3">
    <source>
        <dbReference type="ARBA" id="ARBA00023237"/>
    </source>
</evidence>
<name>A0A1V9FW08_9BACT</name>
<evidence type="ECO:0000313" key="8">
    <source>
        <dbReference type="Proteomes" id="UP000192796"/>
    </source>
</evidence>
<dbReference type="OrthoDB" id="9800869at2"/>
<comment type="caution">
    <text evidence="7">The sequence shown here is derived from an EMBL/GenBank/DDBJ whole genome shotgun (WGS) entry which is preliminary data.</text>
</comment>
<dbReference type="Gene3D" id="3.30.1330.60">
    <property type="entry name" value="OmpA-like domain"/>
    <property type="match status" value="1"/>
</dbReference>
<dbReference type="STRING" id="1703345.A3860_29145"/>
<dbReference type="CDD" id="cd07185">
    <property type="entry name" value="OmpA_C-like"/>
    <property type="match status" value="1"/>
</dbReference>
<dbReference type="GO" id="GO:0009279">
    <property type="term" value="C:cell outer membrane"/>
    <property type="evidence" value="ECO:0007669"/>
    <property type="project" value="UniProtKB-SubCell"/>
</dbReference>
<keyword evidence="3" id="KW-0998">Cell outer membrane</keyword>
<protein>
    <recommendedName>
        <fullName evidence="6">OmpA-like domain-containing protein</fullName>
    </recommendedName>
</protein>
<feature type="compositionally biased region" description="Basic and acidic residues" evidence="5">
    <location>
        <begin position="52"/>
        <end position="65"/>
    </location>
</feature>
<reference evidence="7 8" key="1">
    <citation type="submission" date="2016-03" db="EMBL/GenBank/DDBJ databases">
        <title>Niastella vici sp. nov., isolated from farmland soil.</title>
        <authorList>
            <person name="Chen L."/>
            <person name="Wang D."/>
            <person name="Yang S."/>
            <person name="Wang G."/>
        </authorList>
    </citation>
    <scope>NUCLEOTIDE SEQUENCE [LARGE SCALE GENOMIC DNA]</scope>
    <source>
        <strain evidence="7 8">DJ57</strain>
    </source>
</reference>
<comment type="subcellular location">
    <subcellularLocation>
        <location evidence="1">Cell outer membrane</location>
    </subcellularLocation>
</comment>
<dbReference type="PRINTS" id="PR01021">
    <property type="entry name" value="OMPADOMAIN"/>
</dbReference>
<keyword evidence="2 4" id="KW-0472">Membrane</keyword>
<evidence type="ECO:0000313" key="7">
    <source>
        <dbReference type="EMBL" id="OQP62426.1"/>
    </source>
</evidence>
<evidence type="ECO:0000256" key="5">
    <source>
        <dbReference type="SAM" id="MobiDB-lite"/>
    </source>
</evidence>
<dbReference type="PANTHER" id="PTHR30329">
    <property type="entry name" value="STATOR ELEMENT OF FLAGELLAR MOTOR COMPLEX"/>
    <property type="match status" value="1"/>
</dbReference>
<sequence>MRQLLLLISFLVITVVIQAQFPKKILDKAKEKVNKKIDNATADKTPNTTPETKNEETSTTTKKEEPASFKTYSKFDFIPGEKVIGYEDFSTGNIGDFPAAWNTNASAEIITVEGKPGRWLWFTKHGVFIPEFPAPFPEDFTFEFDLLHGIPINGAGFTICIAELENVNQPQYYPNSTNQFTIELNTANTGTETGGTRFAGRKNSNTDIQNNSEAPMLNDHNNPAHISIWRQKERVRVYVNEQKIWDVPKAISKDAKLNAIVFSVSYAEETVKHFIGNLRLAVGAPDTRNKFLNQNKWVTHGILFDVNSDKIKPESYGTLKEMAGILKEFPELKVKIVGHTDADGNDAANLDLSKRRAAAVKTSLASEFGITETRMETDGKGESEPIDKNDNPAGKANNRRVEFIKI</sequence>